<dbReference type="SUPFAM" id="SSF51569">
    <property type="entry name" value="Aldolase"/>
    <property type="match status" value="1"/>
</dbReference>
<feature type="region of interest" description="Disordered" evidence="2">
    <location>
        <begin position="353"/>
        <end position="385"/>
    </location>
</feature>
<dbReference type="InterPro" id="IPR013132">
    <property type="entry name" value="PseI/NeuA/B-like_N"/>
</dbReference>
<dbReference type="InterPro" id="IPR013785">
    <property type="entry name" value="Aldolase_TIM"/>
</dbReference>
<dbReference type="Proteomes" id="UP000254841">
    <property type="component" value="Unassembled WGS sequence"/>
</dbReference>
<feature type="region of interest" description="Disordered" evidence="2">
    <location>
        <begin position="257"/>
        <end position="280"/>
    </location>
</feature>
<dbReference type="InterPro" id="IPR013974">
    <property type="entry name" value="SAF"/>
</dbReference>
<reference evidence="5 6" key="1">
    <citation type="submission" date="2018-06" db="EMBL/GenBank/DDBJ databases">
        <authorList>
            <consortium name="Pathogen Informatics"/>
            <person name="Doyle S."/>
        </authorList>
    </citation>
    <scope>NUCLEOTIDE SEQUENCE [LARGE SCALE GENOMIC DNA]</scope>
    <source>
        <strain evidence="5 6">NCTC12410</strain>
    </source>
</reference>
<dbReference type="PANTHER" id="PTHR42966">
    <property type="entry name" value="N-ACETYLNEURAMINATE SYNTHASE"/>
    <property type="match status" value="1"/>
</dbReference>
<accession>A0A377J3E6</accession>
<dbReference type="NCBIfam" id="TIGR03585">
    <property type="entry name" value="PseH"/>
    <property type="match status" value="1"/>
</dbReference>
<proteinExistence type="predicted"/>
<dbReference type="EC" id="2.5.1.97" evidence="1"/>
<dbReference type="SMART" id="SM00858">
    <property type="entry name" value="SAF"/>
    <property type="match status" value="1"/>
</dbReference>
<dbReference type="PANTHER" id="PTHR42966:SF2">
    <property type="entry name" value="PSEUDAMINIC ACID SYNTHASE"/>
    <property type="match status" value="1"/>
</dbReference>
<organism evidence="5 6">
    <name type="scientific">Helicobacter canis</name>
    <dbReference type="NCBI Taxonomy" id="29419"/>
    <lineage>
        <taxon>Bacteria</taxon>
        <taxon>Pseudomonadati</taxon>
        <taxon>Campylobacterota</taxon>
        <taxon>Epsilonproteobacteria</taxon>
        <taxon>Campylobacterales</taxon>
        <taxon>Helicobacteraceae</taxon>
        <taxon>Helicobacter</taxon>
    </lineage>
</organism>
<evidence type="ECO:0000313" key="5">
    <source>
        <dbReference type="EMBL" id="STO96303.1"/>
    </source>
</evidence>
<dbReference type="InterPro" id="IPR051690">
    <property type="entry name" value="PseI-like"/>
</dbReference>
<dbReference type="NCBIfam" id="TIGR03586">
    <property type="entry name" value="PseI"/>
    <property type="match status" value="1"/>
</dbReference>
<dbReference type="InterPro" id="IPR000182">
    <property type="entry name" value="GNAT_dom"/>
</dbReference>
<dbReference type="PROSITE" id="PS50844">
    <property type="entry name" value="AFP_LIKE"/>
    <property type="match status" value="1"/>
</dbReference>
<evidence type="ECO:0000256" key="1">
    <source>
        <dbReference type="NCBIfam" id="TIGR03586"/>
    </source>
</evidence>
<dbReference type="SUPFAM" id="SSF55729">
    <property type="entry name" value="Acyl-CoA N-acyltransferases (Nat)"/>
    <property type="match status" value="1"/>
</dbReference>
<dbReference type="InterPro" id="IPR020036">
    <property type="entry name" value="PseH"/>
</dbReference>
<feature type="compositionally biased region" description="Basic and acidic residues" evidence="2">
    <location>
        <begin position="269"/>
        <end position="278"/>
    </location>
</feature>
<dbReference type="EMBL" id="UGHV01000001">
    <property type="protein sequence ID" value="STO96303.1"/>
    <property type="molecule type" value="Genomic_DNA"/>
</dbReference>
<dbReference type="PROSITE" id="PS51186">
    <property type="entry name" value="GNAT"/>
    <property type="match status" value="1"/>
</dbReference>
<dbReference type="SUPFAM" id="SSF51269">
    <property type="entry name" value="AFP III-like domain"/>
    <property type="match status" value="1"/>
</dbReference>
<dbReference type="Gene3D" id="3.20.20.70">
    <property type="entry name" value="Aldolase class I"/>
    <property type="match status" value="1"/>
</dbReference>
<dbReference type="GO" id="GO:0016051">
    <property type="term" value="P:carbohydrate biosynthetic process"/>
    <property type="evidence" value="ECO:0007669"/>
    <property type="project" value="InterPro"/>
</dbReference>
<dbReference type="CDD" id="cd11615">
    <property type="entry name" value="SAF_NeuB_like"/>
    <property type="match status" value="1"/>
</dbReference>
<sequence length="756" mass="82172">MQLYIESSKPHSAPIIGLSFSTLCEDDIALVLAMRNDERVARFMYASSISPQAHREFIASLADNPRAKYWLFKCGEIVLGVGSLSRISLSNAHAYLGIYTNPFLSKAQKHALCENSAFESVGAMILAALEQAGRELGLHTIFLEVLDSNAHARAFYERNGYDLQGRLREFVRVGGGGRRYGDVCLYGKVFGDKDSACVRDSACGLESWISSPRCVNRHPSLISLRGLKSPDSSTTILESQSSCEDWACGLESQGGFTKQAENKTTASEKSAESKKVDSSHNAFLSSLRADEIGVAIHKENTKKTHALESTFSHNAANQNAVSLEKVDSSVKLDSNDKAHSTSANTMDCHADLQSARNDSKKADSSNATNLSQPAKDSRISKGTSIAVQGERTKAGFFRKQGTPLGASRCFFRKPTPTPKTSPLLIAEISANHNQSLRLAKHTIKAAKIAGADFVKLQTYTPECLSIACDKPRFRIDSGTLWDGESLYTLYQKAHTPLEWHKELFSYARGLGVGIFSSPFSAKALELLESLECPMYKIASFEITDTPFIKLVASTKKPIIISTGIATHEEILEALQACYEAGNDDITLLLCTSSYPAPLQSAQIASMPKLARYGVKYGLSDHTQGDLCAILANALGASMIEKHFIIRRSLGGVDAEFSMEAREFQALARKLQAAHLALGSGDLASKLESNASSSGRGFARSLFVCENVRKGELLTPSNIRSIRPSGGLSPKFLPEVLGKRAARDLEKGEPLERGDFI</sequence>
<evidence type="ECO:0000259" key="4">
    <source>
        <dbReference type="PROSITE" id="PS51186"/>
    </source>
</evidence>
<name>A0A377J3E6_9HELI</name>
<dbReference type="InterPro" id="IPR036732">
    <property type="entry name" value="AFP_Neu5c_C_sf"/>
</dbReference>
<dbReference type="InterPro" id="IPR057736">
    <property type="entry name" value="SAF_PseI/NeuA/NeuB"/>
</dbReference>
<dbReference type="Gene3D" id="3.40.630.30">
    <property type="match status" value="1"/>
</dbReference>
<evidence type="ECO:0000313" key="6">
    <source>
        <dbReference type="Proteomes" id="UP000254841"/>
    </source>
</evidence>
<protein>
    <recommendedName>
        <fullName evidence="1">Pseudaminic acid synthase</fullName>
        <ecNumber evidence="1">2.5.1.97</ecNumber>
    </recommendedName>
</protein>
<dbReference type="GO" id="GO:0016747">
    <property type="term" value="F:acyltransferase activity, transferring groups other than amino-acyl groups"/>
    <property type="evidence" value="ECO:0007669"/>
    <property type="project" value="InterPro"/>
</dbReference>
<feature type="compositionally biased region" description="Polar residues" evidence="2">
    <location>
        <begin position="364"/>
        <end position="385"/>
    </location>
</feature>
<dbReference type="Gene3D" id="3.90.1210.10">
    <property type="entry name" value="Antifreeze-like/N-acetylneuraminic acid synthase C-terminal domain"/>
    <property type="match status" value="1"/>
</dbReference>
<dbReference type="Pfam" id="PF03102">
    <property type="entry name" value="NeuB"/>
    <property type="match status" value="1"/>
</dbReference>
<dbReference type="Pfam" id="PF08666">
    <property type="entry name" value="SAF"/>
    <property type="match status" value="1"/>
</dbReference>
<evidence type="ECO:0000256" key="2">
    <source>
        <dbReference type="SAM" id="MobiDB-lite"/>
    </source>
</evidence>
<dbReference type="InterPro" id="IPR016181">
    <property type="entry name" value="Acyl_CoA_acyltransferase"/>
</dbReference>
<dbReference type="InterPro" id="IPR020030">
    <property type="entry name" value="Pseudaminic_synth_PseI"/>
</dbReference>
<dbReference type="OrthoDB" id="9781701at2"/>
<dbReference type="AlphaFoldDB" id="A0A377J3E6"/>
<feature type="domain" description="AFP-like" evidence="3">
    <location>
        <begin position="700"/>
        <end position="756"/>
    </location>
</feature>
<feature type="domain" description="N-acetyltransferase" evidence="4">
    <location>
        <begin position="18"/>
        <end position="191"/>
    </location>
</feature>
<dbReference type="InterPro" id="IPR006190">
    <property type="entry name" value="SAF_AFP_Neu5Ac"/>
</dbReference>
<evidence type="ECO:0000259" key="3">
    <source>
        <dbReference type="PROSITE" id="PS50844"/>
    </source>
</evidence>
<dbReference type="GO" id="GO:0047444">
    <property type="term" value="F:N-acylneuraminate-9-phosphate synthase activity"/>
    <property type="evidence" value="ECO:0007669"/>
    <property type="project" value="TreeGrafter"/>
</dbReference>
<dbReference type="Pfam" id="PF00583">
    <property type="entry name" value="Acetyltransf_1"/>
    <property type="match status" value="1"/>
</dbReference>
<gene>
    <name evidence="5" type="primary">spsE</name>
    <name evidence="5" type="ORF">NCTC12410_00112</name>
</gene>